<dbReference type="GO" id="GO:0003755">
    <property type="term" value="F:peptidyl-prolyl cis-trans isomerase activity"/>
    <property type="evidence" value="ECO:0007669"/>
    <property type="project" value="UniProtKB-UniRule"/>
</dbReference>
<evidence type="ECO:0000256" key="10">
    <source>
        <dbReference type="ARBA" id="ARBA00023306"/>
    </source>
</evidence>
<evidence type="ECO:0000256" key="6">
    <source>
        <dbReference type="ARBA" id="ARBA00022618"/>
    </source>
</evidence>
<dbReference type="SUPFAM" id="SSF102735">
    <property type="entry name" value="Trigger factor ribosome-binding domain"/>
    <property type="match status" value="1"/>
</dbReference>
<dbReference type="InterPro" id="IPR036611">
    <property type="entry name" value="Trigger_fac_ribosome-bd_sf"/>
</dbReference>
<dbReference type="Gene3D" id="1.10.3120.10">
    <property type="entry name" value="Trigger factor, C-terminal domain"/>
    <property type="match status" value="1"/>
</dbReference>
<reference evidence="16" key="2">
    <citation type="submission" date="2019-11" db="EMBL/GenBank/DDBJ databases">
        <authorList>
            <person name="January G."/>
            <person name="Bunk B."/>
        </authorList>
    </citation>
    <scope>NUCLEOTIDE SEQUENCE</scope>
    <source>
        <strain evidence="16">3.6</strain>
    </source>
</reference>
<reference evidence="17 18" key="1">
    <citation type="submission" date="2016-12" db="EMBL/GenBank/DDBJ databases">
        <authorList>
            <person name="Song W.-J."/>
            <person name="Kurnit D.M."/>
        </authorList>
    </citation>
    <scope>NUCLEOTIDE SEQUENCE [LARGE SCALE GENOMIC DNA]</scope>
    <source>
        <strain evidence="17 18">CECT 9026</strain>
    </source>
</reference>
<dbReference type="Pfam" id="PF05698">
    <property type="entry name" value="Trigger_C"/>
    <property type="match status" value="1"/>
</dbReference>
<keyword evidence="6 12" id="KW-0132">Cell division</keyword>
<dbReference type="PANTHER" id="PTHR30560">
    <property type="entry name" value="TRIGGER FACTOR CHAPERONE AND PEPTIDYL-PROLYL CIS/TRANS ISOMERASE"/>
    <property type="match status" value="1"/>
</dbReference>
<comment type="catalytic activity">
    <reaction evidence="1 12 13">
        <text>[protein]-peptidylproline (omega=180) = [protein]-peptidylproline (omega=0)</text>
        <dbReference type="Rhea" id="RHEA:16237"/>
        <dbReference type="Rhea" id="RHEA-COMP:10747"/>
        <dbReference type="Rhea" id="RHEA-COMP:10748"/>
        <dbReference type="ChEBI" id="CHEBI:83833"/>
        <dbReference type="ChEBI" id="CHEBI:83834"/>
        <dbReference type="EC" id="5.2.1.8"/>
    </reaction>
</comment>
<dbReference type="AlphaFoldDB" id="A0A1N6M763"/>
<keyword evidence="7 12" id="KW-0697">Rotamase</keyword>
<comment type="function">
    <text evidence="12">Involved in protein export. Acts as a chaperone by maintaining the newly synthesized protein in an open conformation. Functions as a peptidyl-prolyl cis-trans isomerase.</text>
</comment>
<dbReference type="GO" id="GO:0043022">
    <property type="term" value="F:ribosome binding"/>
    <property type="evidence" value="ECO:0007669"/>
    <property type="project" value="TreeGrafter"/>
</dbReference>
<dbReference type="GO" id="GO:0015031">
    <property type="term" value="P:protein transport"/>
    <property type="evidence" value="ECO:0007669"/>
    <property type="project" value="UniProtKB-UniRule"/>
</dbReference>
<evidence type="ECO:0000313" key="16">
    <source>
        <dbReference type="EMBL" id="QMV14021.1"/>
    </source>
</evidence>
<dbReference type="Proteomes" id="UP000184774">
    <property type="component" value="Unassembled WGS sequence"/>
</dbReference>
<evidence type="ECO:0000259" key="15">
    <source>
        <dbReference type="PROSITE" id="PS50059"/>
    </source>
</evidence>
<proteinExistence type="inferred from homology"/>
<evidence type="ECO:0000256" key="7">
    <source>
        <dbReference type="ARBA" id="ARBA00023110"/>
    </source>
</evidence>
<dbReference type="FunFam" id="3.10.50.40:FF:000001">
    <property type="entry name" value="Trigger factor"/>
    <property type="match status" value="1"/>
</dbReference>
<dbReference type="InterPro" id="IPR046357">
    <property type="entry name" value="PPIase_dom_sf"/>
</dbReference>
<evidence type="ECO:0000256" key="11">
    <source>
        <dbReference type="ARBA" id="ARBA00029986"/>
    </source>
</evidence>
<dbReference type="PROSITE" id="PS50059">
    <property type="entry name" value="FKBP_PPIASE"/>
    <property type="match status" value="1"/>
</dbReference>
<dbReference type="SUPFAM" id="SSF109998">
    <property type="entry name" value="Triger factor/SurA peptide-binding domain-like"/>
    <property type="match status" value="1"/>
</dbReference>
<evidence type="ECO:0000256" key="12">
    <source>
        <dbReference type="HAMAP-Rule" id="MF_00303"/>
    </source>
</evidence>
<dbReference type="InterPro" id="IPR008880">
    <property type="entry name" value="Trigger_fac_C"/>
</dbReference>
<feature type="domain" description="PPIase FKBP-type" evidence="15">
    <location>
        <begin position="161"/>
        <end position="246"/>
    </location>
</feature>
<evidence type="ECO:0000256" key="1">
    <source>
        <dbReference type="ARBA" id="ARBA00000971"/>
    </source>
</evidence>
<evidence type="ECO:0000256" key="13">
    <source>
        <dbReference type="PROSITE-ProRule" id="PRU00277"/>
    </source>
</evidence>
<dbReference type="Pfam" id="PF00254">
    <property type="entry name" value="FKBP_C"/>
    <property type="match status" value="1"/>
</dbReference>
<dbReference type="InterPro" id="IPR027304">
    <property type="entry name" value="Trigger_fact/SurA_dom_sf"/>
</dbReference>
<dbReference type="Proteomes" id="UP000515264">
    <property type="component" value="Chromosome 1"/>
</dbReference>
<dbReference type="EMBL" id="CP046268">
    <property type="protein sequence ID" value="QMV14021.1"/>
    <property type="molecule type" value="Genomic_DNA"/>
</dbReference>
<dbReference type="GO" id="GO:0044183">
    <property type="term" value="F:protein folding chaperone"/>
    <property type="evidence" value="ECO:0007669"/>
    <property type="project" value="TreeGrafter"/>
</dbReference>
<dbReference type="SUPFAM" id="SSF54534">
    <property type="entry name" value="FKBP-like"/>
    <property type="match status" value="1"/>
</dbReference>
<evidence type="ECO:0000256" key="5">
    <source>
        <dbReference type="ARBA" id="ARBA00022490"/>
    </source>
</evidence>
<dbReference type="EC" id="5.2.1.8" evidence="3 12"/>
<dbReference type="Gene3D" id="3.10.50.40">
    <property type="match status" value="1"/>
</dbReference>
<keyword evidence="10 12" id="KW-0131">Cell cycle</keyword>
<evidence type="ECO:0000256" key="4">
    <source>
        <dbReference type="ARBA" id="ARBA00016902"/>
    </source>
</evidence>
<keyword evidence="9 12" id="KW-0413">Isomerase</keyword>
<comment type="similarity">
    <text evidence="2 12 14">Belongs to the FKBP-type PPIase family. Tig subfamily.</text>
</comment>
<dbReference type="GO" id="GO:0051301">
    <property type="term" value="P:cell division"/>
    <property type="evidence" value="ECO:0007669"/>
    <property type="project" value="UniProtKB-KW"/>
</dbReference>
<accession>A0A1N6M763</accession>
<evidence type="ECO:0000256" key="3">
    <source>
        <dbReference type="ARBA" id="ARBA00013194"/>
    </source>
</evidence>
<protein>
    <recommendedName>
        <fullName evidence="4 12">Trigger factor</fullName>
        <shortName evidence="12">TF</shortName>
        <ecNumber evidence="3 12">5.2.1.8</ecNumber>
    </recommendedName>
    <alternativeName>
        <fullName evidence="11 12">PPIase</fullName>
    </alternativeName>
</protein>
<evidence type="ECO:0000313" key="18">
    <source>
        <dbReference type="Proteomes" id="UP000184774"/>
    </source>
</evidence>
<dbReference type="InterPro" id="IPR008881">
    <property type="entry name" value="Trigger_fac_ribosome-bd_bac"/>
</dbReference>
<dbReference type="FunFam" id="3.30.70.1050:FF:000001">
    <property type="entry name" value="Trigger factor"/>
    <property type="match status" value="1"/>
</dbReference>
<dbReference type="GO" id="GO:0051083">
    <property type="term" value="P:'de novo' cotranslational protein folding"/>
    <property type="evidence" value="ECO:0007669"/>
    <property type="project" value="TreeGrafter"/>
</dbReference>
<dbReference type="Pfam" id="PF05697">
    <property type="entry name" value="Trigger_N"/>
    <property type="match status" value="1"/>
</dbReference>
<gene>
    <name evidence="12 17" type="primary">tig</name>
    <name evidence="17" type="ORF">VSP9026_03030</name>
    <name evidence="16" type="ORF">Vspart_01269</name>
</gene>
<dbReference type="HAMAP" id="MF_00303">
    <property type="entry name" value="Trigger_factor_Tig"/>
    <property type="match status" value="1"/>
</dbReference>
<evidence type="ECO:0000313" key="17">
    <source>
        <dbReference type="EMBL" id="SIO95288.1"/>
    </source>
</evidence>
<dbReference type="PANTHER" id="PTHR30560:SF3">
    <property type="entry name" value="TRIGGER FACTOR-LIKE PROTEIN TIG, CHLOROPLASTIC"/>
    <property type="match status" value="1"/>
</dbReference>
<comment type="subcellular location">
    <subcellularLocation>
        <location evidence="12">Cytoplasm</location>
    </subcellularLocation>
    <text evidence="12">About half TF is bound to the ribosome near the polypeptide exit tunnel while the other half is free in the cytoplasm.</text>
</comment>
<dbReference type="InterPro" id="IPR037041">
    <property type="entry name" value="Trigger_fac_C_sf"/>
</dbReference>
<evidence type="ECO:0000256" key="8">
    <source>
        <dbReference type="ARBA" id="ARBA00023186"/>
    </source>
</evidence>
<evidence type="ECO:0000256" key="14">
    <source>
        <dbReference type="RuleBase" id="RU003914"/>
    </source>
</evidence>
<dbReference type="GO" id="GO:0005737">
    <property type="term" value="C:cytoplasm"/>
    <property type="evidence" value="ECO:0007669"/>
    <property type="project" value="UniProtKB-SubCell"/>
</dbReference>
<dbReference type="Gene3D" id="3.30.70.1050">
    <property type="entry name" value="Trigger factor ribosome-binding domain"/>
    <property type="match status" value="1"/>
</dbReference>
<dbReference type="EMBL" id="FSSB01000018">
    <property type="protein sequence ID" value="SIO95288.1"/>
    <property type="molecule type" value="Genomic_DNA"/>
</dbReference>
<comment type="domain">
    <text evidence="12">Consists of 3 domains; the N-terminus binds the ribosome, the middle domain has PPIase activity, while the C-terminus has intrinsic chaperone activity on its own.</text>
</comment>
<evidence type="ECO:0000313" key="19">
    <source>
        <dbReference type="Proteomes" id="UP000515264"/>
    </source>
</evidence>
<keyword evidence="19" id="KW-1185">Reference proteome</keyword>
<sequence length="434" mass="48438">MQVTVETLEGLQRRLNITVPAANIEDAVTAELRNIAKNRRFDGFRKGKVPMKMVAKMYGKAVRQDILGEVMQRHFIEAIIQEKVNPAGAPTFTPVEDEENKDLVFNATFEVYPEVALKGLDNIEVEKPNVAVKDEDVAEMLETLRKQQATWTEVDAAAEEGKRVTLDFVGTIDGEAFEGGKAEDFALEMGAGRMIPGFEDGIVGKTAGMEFEIDVTFPEDYHAENLKGKAAKFAIKISKVEERELPELNDEFVAKFGVSEGGIEALQAEVRKNMERELKQAVKQRIKQQAIDGLVKENDIDVPSALIDQEIEVLRQQASQRFGGNPEAAAQLPRELFEEQAKRRVVVGLLLGEVIKADELEADNEKVKALIEDMATAYEDPQEVMTYYEQNEELMNNMRNVALEEQAIDAILAKAKISEKDVSFNELMNSQNAA</sequence>
<name>A0A1N6M763_9VIBR</name>
<dbReference type="GO" id="GO:0043335">
    <property type="term" value="P:protein unfolding"/>
    <property type="evidence" value="ECO:0007669"/>
    <property type="project" value="TreeGrafter"/>
</dbReference>
<dbReference type="OrthoDB" id="9767721at2"/>
<keyword evidence="5 12" id="KW-0963">Cytoplasm</keyword>
<organism evidence="17 18">
    <name type="scientific">Vibrio spartinae</name>
    <dbReference type="NCBI Taxonomy" id="1918945"/>
    <lineage>
        <taxon>Bacteria</taxon>
        <taxon>Pseudomonadati</taxon>
        <taxon>Pseudomonadota</taxon>
        <taxon>Gammaproteobacteria</taxon>
        <taxon>Vibrionales</taxon>
        <taxon>Vibrionaceae</taxon>
        <taxon>Vibrio</taxon>
    </lineage>
</organism>
<dbReference type="NCBIfam" id="TIGR00115">
    <property type="entry name" value="tig"/>
    <property type="match status" value="1"/>
</dbReference>
<dbReference type="InterPro" id="IPR001179">
    <property type="entry name" value="PPIase_FKBP_dom"/>
</dbReference>
<dbReference type="PIRSF" id="PIRSF003095">
    <property type="entry name" value="Trigger_factor"/>
    <property type="match status" value="1"/>
</dbReference>
<keyword evidence="8 12" id="KW-0143">Chaperone</keyword>
<dbReference type="RefSeq" id="WP_074373793.1">
    <property type="nucleotide sequence ID" value="NZ_AP024907.1"/>
</dbReference>
<dbReference type="InterPro" id="IPR005215">
    <property type="entry name" value="Trig_fac"/>
</dbReference>
<evidence type="ECO:0000256" key="9">
    <source>
        <dbReference type="ARBA" id="ARBA00023235"/>
    </source>
</evidence>
<evidence type="ECO:0000256" key="2">
    <source>
        <dbReference type="ARBA" id="ARBA00005464"/>
    </source>
</evidence>
<reference evidence="16 19" key="3">
    <citation type="journal article" date="2020" name="J. Nat. Prod.">
        <title>Genomics-Metabolomics Profiling Disclosed Marine Vibrio spartinae 3.6 as a Producer of a New Branched Side Chain Prodigiosin.</title>
        <authorList>
            <person name="Vitale G.A."/>
            <person name="Sciarretta M."/>
            <person name="Palma Esposito F."/>
            <person name="January G.G."/>
            <person name="Giaccio M."/>
            <person name="Bunk B."/>
            <person name="Sproer C."/>
            <person name="Bajerski F."/>
            <person name="Power D."/>
            <person name="Festa C."/>
            <person name="Monti M.C."/>
            <person name="D'Auria M.V."/>
            <person name="de Pascale D."/>
        </authorList>
    </citation>
    <scope>NUCLEOTIDE SEQUENCE [LARGE SCALE GENOMIC DNA]</scope>
    <source>
        <strain evidence="16 19">3.6</strain>
    </source>
</reference>